<accession>A0A0F0CKP3</accession>
<feature type="transmembrane region" description="Helical" evidence="1">
    <location>
        <begin position="179"/>
        <end position="198"/>
    </location>
</feature>
<evidence type="ECO:0000313" key="2">
    <source>
        <dbReference type="EMBL" id="KJJ83883.1"/>
    </source>
</evidence>
<reference evidence="2 3" key="1">
    <citation type="submission" date="2015-02" db="EMBL/GenBank/DDBJ databases">
        <title>Single-cell genomics of uncultivated deep-branching MTB reveals a conserved set of magnetosome genes.</title>
        <authorList>
            <person name="Kolinko S."/>
            <person name="Richter M."/>
            <person name="Glockner F.O."/>
            <person name="Brachmann A."/>
            <person name="Schuler D."/>
        </authorList>
    </citation>
    <scope>NUCLEOTIDE SEQUENCE [LARGE SCALE GENOMIC DNA]</scope>
    <source>
        <strain evidence="2">SKK-01</strain>
    </source>
</reference>
<dbReference type="AlphaFoldDB" id="A0A0F0CKP3"/>
<keyword evidence="1" id="KW-0472">Membrane</keyword>
<keyword evidence="3" id="KW-1185">Reference proteome</keyword>
<feature type="transmembrane region" description="Helical" evidence="1">
    <location>
        <begin position="291"/>
        <end position="308"/>
    </location>
</feature>
<comment type="caution">
    <text evidence="2">The sequence shown here is derived from an EMBL/GenBank/DDBJ whole genome shotgun (WGS) entry which is preliminary data.</text>
</comment>
<evidence type="ECO:0000313" key="3">
    <source>
        <dbReference type="Proteomes" id="UP000033428"/>
    </source>
</evidence>
<keyword evidence="1" id="KW-1133">Transmembrane helix</keyword>
<feature type="transmembrane region" description="Helical" evidence="1">
    <location>
        <begin position="124"/>
        <end position="142"/>
    </location>
</feature>
<proteinExistence type="predicted"/>
<protein>
    <recommendedName>
        <fullName evidence="4">Glycosyltransferase RgtA/B/C/D-like domain-containing protein</fullName>
    </recommendedName>
</protein>
<organism evidence="2 3">
    <name type="scientific">Candidatus Omnitrophus magneticus</name>
    <dbReference type="NCBI Taxonomy" id="1609969"/>
    <lineage>
        <taxon>Bacteria</taxon>
        <taxon>Pseudomonadati</taxon>
        <taxon>Candidatus Omnitrophota</taxon>
        <taxon>Candidatus Omnitrophus</taxon>
    </lineage>
</organism>
<feature type="transmembrane region" description="Helical" evidence="1">
    <location>
        <begin position="314"/>
        <end position="331"/>
    </location>
</feature>
<sequence>MEAIIQRVRPYLSIFIVTIMLFSFLYFKFGAHHIPDFDSYYHVKMAKIMLEKGFIKEFPWMYFTFQKDHFTNPYLLFHMYLAFWVLLFKSIPMVGAKWGMLVLTALIPVACLRIVNLFSTKWNFFFALLFFACLTPMVYSRFIVARPHVLSTLLLLVGVELLARRKWWMLFALAWIYSYSYSACFLLPILAGISAIVFSINQKKIVWEPIFFSVTGMIMGLSINPAFPHNLNFLYIVTFKMGIGHSAYAGRELLSLPAWPLFMSHIFTLSIIFAGLLTVMMTTRKCSENSVFIFAVSGFFLMLMAHSVRFSEYWPFMAMISVAVLFIEFFDNNKTAVSFFRRYLSIICMCVFVIVGFFNVSSSYKNIITIIPMAELNEIMNVLNRDAKEGDIVYTEDWEMFSPMFYECDKVNYMLGLDPETMKVAHPGLFTLWFMINRGRVIDENIPQNISMIEKYTHDPEITKIRMDMENGLFALNVPSLIKRAFNAKWILITHGHYGEEYDMKSFFARYPQEIIQSAGNRFFTLYKVK</sequence>
<dbReference type="Proteomes" id="UP000033428">
    <property type="component" value="Unassembled WGS sequence"/>
</dbReference>
<dbReference type="EMBL" id="JYNY01000456">
    <property type="protein sequence ID" value="KJJ83883.1"/>
    <property type="molecule type" value="Genomic_DNA"/>
</dbReference>
<gene>
    <name evidence="2" type="ORF">OMAG_002241</name>
</gene>
<feature type="transmembrane region" description="Helical" evidence="1">
    <location>
        <begin position="210"/>
        <end position="227"/>
    </location>
</feature>
<name>A0A0F0CKP3_9BACT</name>
<keyword evidence="1" id="KW-0812">Transmembrane</keyword>
<evidence type="ECO:0000256" key="1">
    <source>
        <dbReference type="SAM" id="Phobius"/>
    </source>
</evidence>
<feature type="transmembrane region" description="Helical" evidence="1">
    <location>
        <begin position="343"/>
        <end position="360"/>
    </location>
</feature>
<feature type="transmembrane region" description="Helical" evidence="1">
    <location>
        <begin position="12"/>
        <end position="29"/>
    </location>
</feature>
<evidence type="ECO:0008006" key="4">
    <source>
        <dbReference type="Google" id="ProtNLM"/>
    </source>
</evidence>
<feature type="transmembrane region" description="Helical" evidence="1">
    <location>
        <begin position="258"/>
        <end position="279"/>
    </location>
</feature>